<dbReference type="Proteomes" id="UP000092460">
    <property type="component" value="Unassembled WGS sequence"/>
</dbReference>
<name>A0A1B0AQX1_9MUSC</name>
<accession>A0A1B0AQX1</accession>
<evidence type="ECO:0000313" key="1">
    <source>
        <dbReference type="EnsemblMetazoa" id="GPPI005314-PA"/>
    </source>
</evidence>
<evidence type="ECO:0000313" key="2">
    <source>
        <dbReference type="Proteomes" id="UP000092460"/>
    </source>
</evidence>
<dbReference type="AlphaFoldDB" id="A0A1B0AQX1"/>
<dbReference type="VEuPathDB" id="VectorBase:GPPI005314"/>
<reference evidence="2" key="1">
    <citation type="submission" date="2015-01" db="EMBL/GenBank/DDBJ databases">
        <authorList>
            <person name="Aksoy S."/>
            <person name="Warren W."/>
            <person name="Wilson R.K."/>
        </authorList>
    </citation>
    <scope>NUCLEOTIDE SEQUENCE [LARGE SCALE GENOMIC DNA]</scope>
    <source>
        <strain evidence="2">IAEA</strain>
    </source>
</reference>
<organism evidence="1 2">
    <name type="scientific">Glossina palpalis gambiensis</name>
    <dbReference type="NCBI Taxonomy" id="67801"/>
    <lineage>
        <taxon>Eukaryota</taxon>
        <taxon>Metazoa</taxon>
        <taxon>Ecdysozoa</taxon>
        <taxon>Arthropoda</taxon>
        <taxon>Hexapoda</taxon>
        <taxon>Insecta</taxon>
        <taxon>Pterygota</taxon>
        <taxon>Neoptera</taxon>
        <taxon>Endopterygota</taxon>
        <taxon>Diptera</taxon>
        <taxon>Brachycera</taxon>
        <taxon>Muscomorpha</taxon>
        <taxon>Hippoboscoidea</taxon>
        <taxon>Glossinidae</taxon>
        <taxon>Glossina</taxon>
    </lineage>
</organism>
<reference evidence="1" key="2">
    <citation type="submission" date="2020-05" db="UniProtKB">
        <authorList>
            <consortium name="EnsemblMetazoa"/>
        </authorList>
    </citation>
    <scope>IDENTIFICATION</scope>
    <source>
        <strain evidence="1">IAEA</strain>
    </source>
</reference>
<proteinExistence type="predicted"/>
<sequence length="70" mass="7848">MPCEILKCRIFLNDHLSPGAGKFNATCFKLRQDKMVIKYKNVNAAKLPAVLTLPDNASMIRDLQACIELL</sequence>
<keyword evidence="2" id="KW-1185">Reference proteome</keyword>
<dbReference type="EMBL" id="JXJN01002101">
    <property type="status" value="NOT_ANNOTATED_CDS"/>
    <property type="molecule type" value="Genomic_DNA"/>
</dbReference>
<protein>
    <submittedName>
        <fullName evidence="1">Uncharacterized protein</fullName>
    </submittedName>
</protein>
<dbReference type="EnsemblMetazoa" id="GPPI005314-RA">
    <property type="protein sequence ID" value="GPPI005314-PA"/>
    <property type="gene ID" value="GPPI005314"/>
</dbReference>